<dbReference type="Pfam" id="PF00109">
    <property type="entry name" value="ketoacyl-synt"/>
    <property type="match status" value="1"/>
</dbReference>
<sequence length="411" mass="41097">MVDDTPGGTAARAAGQGDRAAASGLAHLERRVLGPGGRLATTGAAGRQGTRTVGITGLAVASAFGRGMTALADGVFAGVPAFAPVTRFGVDKYRIGVAAQLPGAGPLLDELVAVIDDACAEAGVDRAGTPLLVGLHREPGLARLPRWGRQPADSSAGLAAALAETCGLAGAPRAYTTACVSASTALIDAAAMLRTGRADRVVVAAGSLVTEDDFAMFDAGRALAADGVVRPFSAGRKGLLLGDGVAAVVLEADHESPLATLVGWGRAGDGYHVCQPHPDGTGMARAITTALHRAGLAPAEVGYVNAHGTGTPHNDAAEAAALHRALGPDVARIPVSSTKALHGHVLEASGLLELAVTVAALRAGRLPVNTGHLGPDCDLDLVLTPRATDARYALSLNAAFGGANTALVVRV</sequence>
<dbReference type="InterPro" id="IPR016039">
    <property type="entry name" value="Thiolase-like"/>
</dbReference>
<organism evidence="5 6">
    <name type="scientific">Longispora fulva</name>
    <dbReference type="NCBI Taxonomy" id="619741"/>
    <lineage>
        <taxon>Bacteria</taxon>
        <taxon>Bacillati</taxon>
        <taxon>Actinomycetota</taxon>
        <taxon>Actinomycetes</taxon>
        <taxon>Micromonosporales</taxon>
        <taxon>Micromonosporaceae</taxon>
        <taxon>Longispora</taxon>
    </lineage>
</organism>
<dbReference type="GO" id="GO:0005829">
    <property type="term" value="C:cytosol"/>
    <property type="evidence" value="ECO:0007669"/>
    <property type="project" value="TreeGrafter"/>
</dbReference>
<proteinExistence type="inferred from homology"/>
<feature type="domain" description="Ketosynthase family 3 (KS3)" evidence="4">
    <location>
        <begin position="50"/>
        <end position="411"/>
    </location>
</feature>
<dbReference type="Gene3D" id="3.40.47.10">
    <property type="match status" value="1"/>
</dbReference>
<dbReference type="InterPro" id="IPR000794">
    <property type="entry name" value="Beta-ketoacyl_synthase"/>
</dbReference>
<dbReference type="GO" id="GO:0004315">
    <property type="term" value="F:3-oxoacyl-[acyl-carrier-protein] synthase activity"/>
    <property type="evidence" value="ECO:0007669"/>
    <property type="project" value="TreeGrafter"/>
</dbReference>
<evidence type="ECO:0000256" key="3">
    <source>
        <dbReference type="RuleBase" id="RU003694"/>
    </source>
</evidence>
<dbReference type="InterPro" id="IPR020841">
    <property type="entry name" value="PKS_Beta-ketoAc_synthase_dom"/>
</dbReference>
<dbReference type="PANTHER" id="PTHR11712">
    <property type="entry name" value="POLYKETIDE SYNTHASE-RELATED"/>
    <property type="match status" value="1"/>
</dbReference>
<gene>
    <name evidence="5" type="ORF">IW245_007717</name>
</gene>
<keyword evidence="2 3" id="KW-0808">Transferase</keyword>
<accession>A0A8J7H4Q8</accession>
<dbReference type="Proteomes" id="UP000622552">
    <property type="component" value="Unassembled WGS sequence"/>
</dbReference>
<evidence type="ECO:0000313" key="5">
    <source>
        <dbReference type="EMBL" id="MBG6141523.1"/>
    </source>
</evidence>
<evidence type="ECO:0000313" key="6">
    <source>
        <dbReference type="Proteomes" id="UP000622552"/>
    </source>
</evidence>
<name>A0A8J7H4Q8_9ACTN</name>
<keyword evidence="6" id="KW-1185">Reference proteome</keyword>
<dbReference type="Pfam" id="PF02801">
    <property type="entry name" value="Ketoacyl-synt_C"/>
    <property type="match status" value="1"/>
</dbReference>
<comment type="similarity">
    <text evidence="1 3">Belongs to the thiolase-like superfamily. Beta-ketoacyl-ACP synthases family.</text>
</comment>
<dbReference type="GO" id="GO:0006633">
    <property type="term" value="P:fatty acid biosynthetic process"/>
    <property type="evidence" value="ECO:0007669"/>
    <property type="project" value="TreeGrafter"/>
</dbReference>
<dbReference type="PROSITE" id="PS52004">
    <property type="entry name" value="KS3_2"/>
    <property type="match status" value="1"/>
</dbReference>
<evidence type="ECO:0000259" key="4">
    <source>
        <dbReference type="PROSITE" id="PS52004"/>
    </source>
</evidence>
<comment type="caution">
    <text evidence="5">The sequence shown here is derived from an EMBL/GenBank/DDBJ whole genome shotgun (WGS) entry which is preliminary data.</text>
</comment>
<dbReference type="InterPro" id="IPR014030">
    <property type="entry name" value="Ketoacyl_synth_N"/>
</dbReference>
<dbReference type="SMART" id="SM00825">
    <property type="entry name" value="PKS_KS"/>
    <property type="match status" value="1"/>
</dbReference>
<dbReference type="AlphaFoldDB" id="A0A8J7H4Q8"/>
<evidence type="ECO:0000256" key="2">
    <source>
        <dbReference type="ARBA" id="ARBA00022679"/>
    </source>
</evidence>
<evidence type="ECO:0000256" key="1">
    <source>
        <dbReference type="ARBA" id="ARBA00008467"/>
    </source>
</evidence>
<dbReference type="EMBL" id="JADOUF010000001">
    <property type="protein sequence ID" value="MBG6141523.1"/>
    <property type="molecule type" value="Genomic_DNA"/>
</dbReference>
<reference evidence="5" key="1">
    <citation type="submission" date="2020-11" db="EMBL/GenBank/DDBJ databases">
        <title>Sequencing the genomes of 1000 actinobacteria strains.</title>
        <authorList>
            <person name="Klenk H.-P."/>
        </authorList>
    </citation>
    <scope>NUCLEOTIDE SEQUENCE</scope>
    <source>
        <strain evidence="5">DSM 45356</strain>
    </source>
</reference>
<dbReference type="PANTHER" id="PTHR11712:SF336">
    <property type="entry name" value="3-OXOACYL-[ACYL-CARRIER-PROTEIN] SYNTHASE, MITOCHONDRIAL"/>
    <property type="match status" value="1"/>
</dbReference>
<dbReference type="SUPFAM" id="SSF53901">
    <property type="entry name" value="Thiolase-like"/>
    <property type="match status" value="2"/>
</dbReference>
<protein>
    <submittedName>
        <fullName evidence="5">3-oxoacyl-(Acyl-carrier-protein) synthase</fullName>
    </submittedName>
</protein>
<dbReference type="InterPro" id="IPR014031">
    <property type="entry name" value="Ketoacyl_synth_C"/>
</dbReference>